<dbReference type="SUPFAM" id="SSF100950">
    <property type="entry name" value="NagB/RpiA/CoA transferase-like"/>
    <property type="match status" value="1"/>
</dbReference>
<dbReference type="Proteomes" id="UP000031967">
    <property type="component" value="Unassembled WGS sequence"/>
</dbReference>
<accession>A0ABR5ABI9</accession>
<dbReference type="PROSITE" id="PS00894">
    <property type="entry name" value="HTH_DEOR_1"/>
    <property type="match status" value="1"/>
</dbReference>
<dbReference type="PANTHER" id="PTHR30363:SF44">
    <property type="entry name" value="AGA OPERON TRANSCRIPTIONAL REPRESSOR-RELATED"/>
    <property type="match status" value="1"/>
</dbReference>
<name>A0ABR5ABI9_9BACL</name>
<dbReference type="InterPro" id="IPR018356">
    <property type="entry name" value="Tscrpt_reg_HTH_DeoR_CS"/>
</dbReference>
<keyword evidence="1" id="KW-0805">Transcription regulation</keyword>
<feature type="domain" description="HTH deoR-type" evidence="4">
    <location>
        <begin position="5"/>
        <end position="60"/>
    </location>
</feature>
<dbReference type="PRINTS" id="PR00037">
    <property type="entry name" value="HTHLACR"/>
</dbReference>
<keyword evidence="6" id="KW-1185">Reference proteome</keyword>
<dbReference type="RefSeq" id="WP_041051411.1">
    <property type="nucleotide sequence ID" value="NZ_JXAK01000065.1"/>
</dbReference>
<dbReference type="SUPFAM" id="SSF46785">
    <property type="entry name" value="Winged helix' DNA-binding domain"/>
    <property type="match status" value="1"/>
</dbReference>
<dbReference type="InterPro" id="IPR014036">
    <property type="entry name" value="DeoR-like_C"/>
</dbReference>
<evidence type="ECO:0000313" key="6">
    <source>
        <dbReference type="Proteomes" id="UP000031967"/>
    </source>
</evidence>
<evidence type="ECO:0000256" key="2">
    <source>
        <dbReference type="ARBA" id="ARBA00023125"/>
    </source>
</evidence>
<dbReference type="PANTHER" id="PTHR30363">
    <property type="entry name" value="HTH-TYPE TRANSCRIPTIONAL REGULATOR SRLR-RELATED"/>
    <property type="match status" value="1"/>
</dbReference>
<dbReference type="InterPro" id="IPR036390">
    <property type="entry name" value="WH_DNA-bd_sf"/>
</dbReference>
<reference evidence="5 6" key="1">
    <citation type="submission" date="2014-12" db="EMBL/GenBank/DDBJ databases">
        <title>Draft genome sequence of Paenibacillus kamchatkensis strain B-2647.</title>
        <authorList>
            <person name="Karlyshev A.V."/>
            <person name="Kudryashova E.B."/>
        </authorList>
    </citation>
    <scope>NUCLEOTIDE SEQUENCE [LARGE SCALE GENOMIC DNA]</scope>
    <source>
        <strain evidence="5 6">VKM B-2647</strain>
    </source>
</reference>
<dbReference type="InterPro" id="IPR037171">
    <property type="entry name" value="NagB/RpiA_transferase-like"/>
</dbReference>
<sequence length="252" mass="27375">MNATLNDRQKQVMDQLNRAGEVKVTELKERFDVTEMTVRRDLEKLEQMGLVKRTFGGAILASKDIALHDRSIVMAEEKSRIGQYAAALVQDGEAVFLDGGTTTLQVARHFPAHASITVVTNAVNIAAELAEKKISTIVVGGILVEATNSTVGPIAAETISRMVFDKIFLGATGVHSVHGFSNSNMYEAEIKRLAIQKSRESYVVIDHTKFGEQALFSFADLGHVHKIVSDQWPASEELAAALQAAGTEILLA</sequence>
<evidence type="ECO:0000256" key="3">
    <source>
        <dbReference type="ARBA" id="ARBA00023163"/>
    </source>
</evidence>
<keyword evidence="3" id="KW-0804">Transcription</keyword>
<dbReference type="SMART" id="SM01134">
    <property type="entry name" value="DeoRC"/>
    <property type="match status" value="1"/>
</dbReference>
<dbReference type="InterPro" id="IPR001034">
    <property type="entry name" value="DeoR_HTH"/>
</dbReference>
<dbReference type="PROSITE" id="PS51000">
    <property type="entry name" value="HTH_DEOR_2"/>
    <property type="match status" value="1"/>
</dbReference>
<dbReference type="Pfam" id="PF00455">
    <property type="entry name" value="DeoRC"/>
    <property type="match status" value="1"/>
</dbReference>
<comment type="caution">
    <text evidence="5">The sequence shown here is derived from an EMBL/GenBank/DDBJ whole genome shotgun (WGS) entry which is preliminary data.</text>
</comment>
<dbReference type="EMBL" id="JXAK01000065">
    <property type="protein sequence ID" value="KIL38330.1"/>
    <property type="molecule type" value="Genomic_DNA"/>
</dbReference>
<evidence type="ECO:0000259" key="4">
    <source>
        <dbReference type="PROSITE" id="PS51000"/>
    </source>
</evidence>
<dbReference type="Gene3D" id="3.40.50.1360">
    <property type="match status" value="1"/>
</dbReference>
<dbReference type="InterPro" id="IPR050313">
    <property type="entry name" value="Carb_Metab_HTH_regulators"/>
</dbReference>
<proteinExistence type="predicted"/>
<dbReference type="Gene3D" id="1.10.10.10">
    <property type="entry name" value="Winged helix-like DNA-binding domain superfamily/Winged helix DNA-binding domain"/>
    <property type="match status" value="1"/>
</dbReference>
<evidence type="ECO:0000313" key="5">
    <source>
        <dbReference type="EMBL" id="KIL38330.1"/>
    </source>
</evidence>
<dbReference type="Pfam" id="PF08220">
    <property type="entry name" value="HTH_DeoR"/>
    <property type="match status" value="1"/>
</dbReference>
<evidence type="ECO:0000256" key="1">
    <source>
        <dbReference type="ARBA" id="ARBA00023015"/>
    </source>
</evidence>
<keyword evidence="2" id="KW-0238">DNA-binding</keyword>
<dbReference type="SMART" id="SM00420">
    <property type="entry name" value="HTH_DEOR"/>
    <property type="match status" value="1"/>
</dbReference>
<protein>
    <submittedName>
        <fullName evidence="5">DeoR faimly transcriptional regulator</fullName>
    </submittedName>
</protein>
<gene>
    <name evidence="5" type="ORF">SD70_27035</name>
</gene>
<dbReference type="InterPro" id="IPR036388">
    <property type="entry name" value="WH-like_DNA-bd_sf"/>
</dbReference>
<organism evidence="5 6">
    <name type="scientific">Gordoniibacillus kamchatkensis</name>
    <dbReference type="NCBI Taxonomy" id="1590651"/>
    <lineage>
        <taxon>Bacteria</taxon>
        <taxon>Bacillati</taxon>
        <taxon>Bacillota</taxon>
        <taxon>Bacilli</taxon>
        <taxon>Bacillales</taxon>
        <taxon>Paenibacillaceae</taxon>
        <taxon>Gordoniibacillus</taxon>
    </lineage>
</organism>